<evidence type="ECO:0000313" key="2">
    <source>
        <dbReference type="Proteomes" id="UP001174136"/>
    </source>
</evidence>
<dbReference type="EMBL" id="JAOPHQ010002012">
    <property type="protein sequence ID" value="KAK0148544.1"/>
    <property type="molecule type" value="Genomic_DNA"/>
</dbReference>
<dbReference type="Proteomes" id="UP001174136">
    <property type="component" value="Unassembled WGS sequence"/>
</dbReference>
<reference evidence="1" key="1">
    <citation type="journal article" date="2023" name="Front. Mar. Sci.">
        <title>A new Merluccius polli reference genome to investigate the effects of global change in West African waters.</title>
        <authorList>
            <person name="Mateo J.L."/>
            <person name="Blanco-Fernandez C."/>
            <person name="Garcia-Vazquez E."/>
            <person name="Machado-Schiaffino G."/>
        </authorList>
    </citation>
    <scope>NUCLEOTIDE SEQUENCE</scope>
    <source>
        <strain evidence="1">C29</strain>
        <tissue evidence="1">Fin</tissue>
    </source>
</reference>
<evidence type="ECO:0000313" key="1">
    <source>
        <dbReference type="EMBL" id="KAK0148544.1"/>
    </source>
</evidence>
<gene>
    <name evidence="1" type="ORF">N1851_011128</name>
</gene>
<proteinExistence type="predicted"/>
<dbReference type="AlphaFoldDB" id="A0AA47MXW7"/>
<name>A0AA47MXW7_MERPO</name>
<comment type="caution">
    <text evidence="1">The sequence shown here is derived from an EMBL/GenBank/DDBJ whole genome shotgun (WGS) entry which is preliminary data.</text>
</comment>
<organism evidence="1 2">
    <name type="scientific">Merluccius polli</name>
    <name type="common">Benguela hake</name>
    <name type="synonym">Merluccius cadenati</name>
    <dbReference type="NCBI Taxonomy" id="89951"/>
    <lineage>
        <taxon>Eukaryota</taxon>
        <taxon>Metazoa</taxon>
        <taxon>Chordata</taxon>
        <taxon>Craniata</taxon>
        <taxon>Vertebrata</taxon>
        <taxon>Euteleostomi</taxon>
        <taxon>Actinopterygii</taxon>
        <taxon>Neopterygii</taxon>
        <taxon>Teleostei</taxon>
        <taxon>Neoteleostei</taxon>
        <taxon>Acanthomorphata</taxon>
        <taxon>Zeiogadaria</taxon>
        <taxon>Gadariae</taxon>
        <taxon>Gadiformes</taxon>
        <taxon>Gadoidei</taxon>
        <taxon>Merlucciidae</taxon>
        <taxon>Merluccius</taxon>
    </lineage>
</organism>
<keyword evidence="2" id="KW-1185">Reference proteome</keyword>
<accession>A0AA47MXW7</accession>
<protein>
    <submittedName>
        <fullName evidence="1">Uncharacterized protein</fullName>
    </submittedName>
</protein>
<sequence length="77" mass="8611">MLEELAPNLWEDDLNFGHLINAELEMPYVVYVSRERGLLTQDEKLWPSAPCVASGDGEEVVPQALVGLGHADIFNMR</sequence>